<dbReference type="EMBL" id="CAJVCE010000004">
    <property type="protein sequence ID" value="CAG7633519.1"/>
    <property type="molecule type" value="Genomic_DNA"/>
</dbReference>
<organism evidence="1 2">
    <name type="scientific">Paenibacillus allorhizosphaerae</name>
    <dbReference type="NCBI Taxonomy" id="2849866"/>
    <lineage>
        <taxon>Bacteria</taxon>
        <taxon>Bacillati</taxon>
        <taxon>Bacillota</taxon>
        <taxon>Bacilli</taxon>
        <taxon>Bacillales</taxon>
        <taxon>Paenibacillaceae</taxon>
        <taxon>Paenibacillus</taxon>
    </lineage>
</organism>
<accession>A0ABM8VF49</accession>
<dbReference type="InterPro" id="IPR013078">
    <property type="entry name" value="His_Pase_superF_clade-1"/>
</dbReference>
<evidence type="ECO:0000313" key="1">
    <source>
        <dbReference type="EMBL" id="CAG7633519.1"/>
    </source>
</evidence>
<sequence length="124" mass="14084">MSEPGRFERFWNEPDLFDGGTGESFHDVKRRALACLNDVVDTSQGKMILVATHSATLKLLMAHFEGRPLRDIWNPPFLRPPAYAKSCFETDGPTLFCMGIFVIMGDSTVNRFMRVEMTKTRPIV</sequence>
<protein>
    <recommendedName>
        <fullName evidence="3">Histidine phosphatase family protein</fullName>
    </recommendedName>
</protein>
<dbReference type="Proteomes" id="UP000730618">
    <property type="component" value="Unassembled WGS sequence"/>
</dbReference>
<dbReference type="Pfam" id="PF00300">
    <property type="entry name" value="His_Phos_1"/>
    <property type="match status" value="1"/>
</dbReference>
<proteinExistence type="predicted"/>
<reference evidence="1 2" key="1">
    <citation type="submission" date="2021-06" db="EMBL/GenBank/DDBJ databases">
        <authorList>
            <person name="Criscuolo A."/>
        </authorList>
    </citation>
    <scope>NUCLEOTIDE SEQUENCE [LARGE SCALE GENOMIC DNA]</scope>
    <source>
        <strain evidence="2">CIP 111802</strain>
    </source>
</reference>
<comment type="caution">
    <text evidence="1">The sequence shown here is derived from an EMBL/GenBank/DDBJ whole genome shotgun (WGS) entry which is preliminary data.</text>
</comment>
<evidence type="ECO:0000313" key="2">
    <source>
        <dbReference type="Proteomes" id="UP000730618"/>
    </source>
</evidence>
<gene>
    <name evidence="1" type="ORF">PAECIP111802_01956</name>
</gene>
<keyword evidence="2" id="KW-1185">Reference proteome</keyword>
<dbReference type="RefSeq" id="WP_218098281.1">
    <property type="nucleotide sequence ID" value="NZ_CAJVCE010000004.1"/>
</dbReference>
<evidence type="ECO:0008006" key="3">
    <source>
        <dbReference type="Google" id="ProtNLM"/>
    </source>
</evidence>
<name>A0ABM8VF49_9BACL</name>